<proteinExistence type="predicted"/>
<dbReference type="Proteomes" id="UP000036681">
    <property type="component" value="Unplaced"/>
</dbReference>
<keyword evidence="1" id="KW-1185">Reference proteome</keyword>
<protein>
    <submittedName>
        <fullName evidence="2">DUF4817 domain-containing protein</fullName>
    </submittedName>
</protein>
<name>A0A0M3IQG6_ASCLU</name>
<evidence type="ECO:0000313" key="2">
    <source>
        <dbReference type="WBParaSite" id="ALUE_0002099401-mRNA-1"/>
    </source>
</evidence>
<organism evidence="1 2">
    <name type="scientific">Ascaris lumbricoides</name>
    <name type="common">Giant roundworm</name>
    <dbReference type="NCBI Taxonomy" id="6252"/>
    <lineage>
        <taxon>Eukaryota</taxon>
        <taxon>Metazoa</taxon>
        <taxon>Ecdysozoa</taxon>
        <taxon>Nematoda</taxon>
        <taxon>Chromadorea</taxon>
        <taxon>Rhabditida</taxon>
        <taxon>Spirurina</taxon>
        <taxon>Ascaridomorpha</taxon>
        <taxon>Ascaridoidea</taxon>
        <taxon>Ascarididae</taxon>
        <taxon>Ascaris</taxon>
    </lineage>
</organism>
<sequence>MKAELSISFIHEWLLRNIRISNEHHLHKHCKHFRRLPSTGDKIQREQF</sequence>
<evidence type="ECO:0000313" key="1">
    <source>
        <dbReference type="Proteomes" id="UP000036681"/>
    </source>
</evidence>
<accession>A0A0M3IQG6</accession>
<dbReference type="AlphaFoldDB" id="A0A0M3IQG6"/>
<reference evidence="2" key="1">
    <citation type="submission" date="2017-02" db="UniProtKB">
        <authorList>
            <consortium name="WormBaseParasite"/>
        </authorList>
    </citation>
    <scope>IDENTIFICATION</scope>
</reference>
<dbReference type="WBParaSite" id="ALUE_0002099401-mRNA-1">
    <property type="protein sequence ID" value="ALUE_0002099401-mRNA-1"/>
    <property type="gene ID" value="ALUE_0002099401"/>
</dbReference>